<evidence type="ECO:0000256" key="1">
    <source>
        <dbReference type="SAM" id="Phobius"/>
    </source>
</evidence>
<dbReference type="InterPro" id="IPR002035">
    <property type="entry name" value="VWF_A"/>
</dbReference>
<name>A0A290WUI6_9BURK</name>
<dbReference type="Pfam" id="PF13519">
    <property type="entry name" value="VWA_2"/>
    <property type="match status" value="1"/>
</dbReference>
<dbReference type="SUPFAM" id="SSF53300">
    <property type="entry name" value="vWA-like"/>
    <property type="match status" value="1"/>
</dbReference>
<dbReference type="InterPro" id="IPR036465">
    <property type="entry name" value="vWFA_dom_sf"/>
</dbReference>
<dbReference type="Pfam" id="PF13400">
    <property type="entry name" value="Tad"/>
    <property type="match status" value="1"/>
</dbReference>
<gene>
    <name evidence="3" type="ORF">CNX70_10290</name>
</gene>
<accession>A0A290WUI6</accession>
<keyword evidence="1" id="KW-1133">Transmembrane helix</keyword>
<evidence type="ECO:0000313" key="3">
    <source>
        <dbReference type="EMBL" id="ATD60523.1"/>
    </source>
</evidence>
<evidence type="ECO:0000259" key="2">
    <source>
        <dbReference type="PROSITE" id="PS50234"/>
    </source>
</evidence>
<dbReference type="RefSeq" id="WP_096234613.1">
    <property type="nucleotide sequence ID" value="NZ_CP023422.1"/>
</dbReference>
<feature type="transmembrane region" description="Helical" evidence="1">
    <location>
        <begin position="12"/>
        <end position="39"/>
    </location>
</feature>
<dbReference type="CDD" id="cd00198">
    <property type="entry name" value="vWFA"/>
    <property type="match status" value="1"/>
</dbReference>
<keyword evidence="1" id="KW-0472">Membrane</keyword>
<dbReference type="AlphaFoldDB" id="A0A290WUI6"/>
<reference evidence="3 4" key="1">
    <citation type="submission" date="2017-09" db="EMBL/GenBank/DDBJ databases">
        <title>Complete genome sequence of Janthinobacterium svalbardensis PAMC 27463.</title>
        <authorList>
            <person name="Cho Y.-J."/>
            <person name="Cho A."/>
            <person name="Kim O.-S."/>
            <person name="Lee J.-I."/>
        </authorList>
    </citation>
    <scope>NUCLEOTIDE SEQUENCE [LARGE SCALE GENOMIC DNA]</scope>
    <source>
        <strain evidence="3 4">PAMC 27463</strain>
    </source>
</reference>
<protein>
    <submittedName>
        <fullName evidence="3">VWA domain-containing protein</fullName>
    </submittedName>
</protein>
<sequence length="449" mass="47590">MRIPHKRQNGQVLIMVALSAVVLIASVGLAIDSALGYFVKAKLNAAVDSASLAAARGVTLGDTQAAQAANARQSAKEFFDINYPDKFLLSTPVLNPVGVTFDKGTVTIDVSATASLPVSLMGILGFKTLNVAAAAQTIRKDLDMVLVMDTSGSLVGNATAVRAAGISFLNKFNSTVDRVGLLHFASEAQIDLPIKPLNRGFDRATTTAKISNFAFVGGTNSSAGMFEARKQLKDIQQINRSSLRVIVFFSDGSPAAFSSYFPNSGSKCITAGGLATYPTLQSSPLVGLYAMNETNSVQAGDCAASKIAAIPPWYNAHNEFAQANDVTLREFPIVTNTPRVVTASIASAQVQWTNVHRASRNLAEAMAAKARQEGIFVFTLGMGASLITPEGPDNELGEDLLRCMANTSDAPMRCRKPTEPMGLYCYAATESDLSPCFTRLASAILRISK</sequence>
<dbReference type="InterPro" id="IPR028087">
    <property type="entry name" value="Tad_N"/>
</dbReference>
<keyword evidence="1" id="KW-0812">Transmembrane</keyword>
<dbReference type="SMART" id="SM00327">
    <property type="entry name" value="VWA"/>
    <property type="match status" value="1"/>
</dbReference>
<dbReference type="PROSITE" id="PS50234">
    <property type="entry name" value="VWFA"/>
    <property type="match status" value="1"/>
</dbReference>
<evidence type="ECO:0000313" key="4">
    <source>
        <dbReference type="Proteomes" id="UP000218437"/>
    </source>
</evidence>
<keyword evidence="4" id="KW-1185">Reference proteome</keyword>
<organism evidence="3 4">
    <name type="scientific">Janthinobacterium svalbardensis</name>
    <dbReference type="NCBI Taxonomy" id="368607"/>
    <lineage>
        <taxon>Bacteria</taxon>
        <taxon>Pseudomonadati</taxon>
        <taxon>Pseudomonadota</taxon>
        <taxon>Betaproteobacteria</taxon>
        <taxon>Burkholderiales</taxon>
        <taxon>Oxalobacteraceae</taxon>
        <taxon>Janthinobacterium</taxon>
    </lineage>
</organism>
<dbReference type="Proteomes" id="UP000218437">
    <property type="component" value="Chromosome"/>
</dbReference>
<dbReference type="Gene3D" id="3.40.50.410">
    <property type="entry name" value="von Willebrand factor, type A domain"/>
    <property type="match status" value="1"/>
</dbReference>
<dbReference type="KEGG" id="jsv:CNX70_10290"/>
<feature type="domain" description="VWFA" evidence="2">
    <location>
        <begin position="143"/>
        <end position="254"/>
    </location>
</feature>
<proteinExistence type="predicted"/>
<dbReference type="EMBL" id="CP023422">
    <property type="protein sequence ID" value="ATD60523.1"/>
    <property type="molecule type" value="Genomic_DNA"/>
</dbReference>